<dbReference type="PROSITE" id="PS50902">
    <property type="entry name" value="FLAVODOXIN_LIKE"/>
    <property type="match status" value="1"/>
</dbReference>
<dbReference type="GO" id="GO:0051539">
    <property type="term" value="F:4 iron, 4 sulfur cluster binding"/>
    <property type="evidence" value="ECO:0007669"/>
    <property type="project" value="UniProtKB-KW"/>
</dbReference>
<dbReference type="PROSITE" id="PS51379">
    <property type="entry name" value="4FE4S_FER_2"/>
    <property type="match status" value="2"/>
</dbReference>
<dbReference type="KEGG" id="dwd:DSCW_14150"/>
<keyword evidence="4" id="KW-0411">Iron-sulfur</keyword>
<dbReference type="SUPFAM" id="SSF52218">
    <property type="entry name" value="Flavoproteins"/>
    <property type="match status" value="1"/>
</dbReference>
<keyword evidence="1" id="KW-0004">4Fe-4S</keyword>
<evidence type="ECO:0000259" key="6">
    <source>
        <dbReference type="PROSITE" id="PS51379"/>
    </source>
</evidence>
<gene>
    <name evidence="7" type="ORF">DSCW_14150</name>
</gene>
<evidence type="ECO:0000313" key="8">
    <source>
        <dbReference type="Proteomes" id="UP000427769"/>
    </source>
</evidence>
<organism evidence="7 8">
    <name type="scientific">Desulfosarcina widdelii</name>
    <dbReference type="NCBI Taxonomy" id="947919"/>
    <lineage>
        <taxon>Bacteria</taxon>
        <taxon>Pseudomonadati</taxon>
        <taxon>Thermodesulfobacteriota</taxon>
        <taxon>Desulfobacteria</taxon>
        <taxon>Desulfobacterales</taxon>
        <taxon>Desulfosarcinaceae</taxon>
        <taxon>Desulfosarcina</taxon>
    </lineage>
</organism>
<keyword evidence="3" id="KW-0408">Iron</keyword>
<sequence>MKALILYYSCSGNTRRLGQRAQEALLSRQWNADIFHLRDFDADNYPYHPDLIVLGVPVQYWDVPNSARRLIQKLPPFKGASAFVFSTFGKCVINPVPFLLAKELIEKGCTIVGGGQIVAPHAAKVDGRQRLGDLEAAFGRGQPDDAASSQFTAVVQGIAEKIDMKNTARIELAELKKLHTRGMLASLMGYCTSNRERMWFMPHIDYDAAMCKNCHQCIESCDAGAILCTSEKEIAIDKGRCNKCYQCIDVCPSGALGTNWSQAVFWTRAVRLFAREAETKFAVG</sequence>
<dbReference type="PROSITE" id="PS00198">
    <property type="entry name" value="4FE4S_FER_1"/>
    <property type="match status" value="1"/>
</dbReference>
<accession>A0A5K7YZD7</accession>
<dbReference type="InterPro" id="IPR008254">
    <property type="entry name" value="Flavodoxin/NO_synth"/>
</dbReference>
<dbReference type="InterPro" id="IPR029039">
    <property type="entry name" value="Flavoprotein-like_sf"/>
</dbReference>
<proteinExistence type="predicted"/>
<reference evidence="7 8" key="1">
    <citation type="submission" date="2019-11" db="EMBL/GenBank/DDBJ databases">
        <title>Comparative genomics of hydrocarbon-degrading Desulfosarcina strains.</title>
        <authorList>
            <person name="Watanabe M."/>
            <person name="Kojima H."/>
            <person name="Fukui M."/>
        </authorList>
    </citation>
    <scope>NUCLEOTIDE SEQUENCE [LARGE SCALE GENOMIC DNA]</scope>
    <source>
        <strain evidence="7 8">PP31</strain>
    </source>
</reference>
<evidence type="ECO:0000256" key="2">
    <source>
        <dbReference type="ARBA" id="ARBA00022723"/>
    </source>
</evidence>
<dbReference type="EMBL" id="AP021875">
    <property type="protein sequence ID" value="BBO73998.1"/>
    <property type="molecule type" value="Genomic_DNA"/>
</dbReference>
<feature type="domain" description="Flavodoxin-like" evidence="5">
    <location>
        <begin position="3"/>
        <end position="146"/>
    </location>
</feature>
<protein>
    <submittedName>
        <fullName evidence="7">Uncharacterized protein</fullName>
    </submittedName>
</protein>
<dbReference type="Proteomes" id="UP000427769">
    <property type="component" value="Chromosome"/>
</dbReference>
<dbReference type="InterPro" id="IPR050157">
    <property type="entry name" value="PSI_iron-sulfur_center"/>
</dbReference>
<feature type="domain" description="4Fe-4S ferredoxin-type" evidence="6">
    <location>
        <begin position="232"/>
        <end position="261"/>
    </location>
</feature>
<keyword evidence="2" id="KW-0479">Metal-binding</keyword>
<keyword evidence="8" id="KW-1185">Reference proteome</keyword>
<dbReference type="SUPFAM" id="SSF54862">
    <property type="entry name" value="4Fe-4S ferredoxins"/>
    <property type="match status" value="1"/>
</dbReference>
<dbReference type="OrthoDB" id="5455894at2"/>
<name>A0A5K7YZD7_9BACT</name>
<dbReference type="GO" id="GO:0046872">
    <property type="term" value="F:metal ion binding"/>
    <property type="evidence" value="ECO:0007669"/>
    <property type="project" value="UniProtKB-KW"/>
</dbReference>
<dbReference type="InterPro" id="IPR017896">
    <property type="entry name" value="4Fe4S_Fe-S-bd"/>
</dbReference>
<dbReference type="PANTHER" id="PTHR24960:SF79">
    <property type="entry name" value="PHOTOSYSTEM I IRON-SULFUR CENTER"/>
    <property type="match status" value="1"/>
</dbReference>
<evidence type="ECO:0000256" key="4">
    <source>
        <dbReference type="ARBA" id="ARBA00023014"/>
    </source>
</evidence>
<dbReference type="PANTHER" id="PTHR24960">
    <property type="entry name" value="PHOTOSYSTEM I IRON-SULFUR CENTER-RELATED"/>
    <property type="match status" value="1"/>
</dbReference>
<evidence type="ECO:0000313" key="7">
    <source>
        <dbReference type="EMBL" id="BBO73998.1"/>
    </source>
</evidence>
<dbReference type="Pfam" id="PF12837">
    <property type="entry name" value="Fer4_6"/>
    <property type="match status" value="1"/>
</dbReference>
<evidence type="ECO:0000256" key="3">
    <source>
        <dbReference type="ARBA" id="ARBA00023004"/>
    </source>
</evidence>
<dbReference type="Gene3D" id="3.40.50.360">
    <property type="match status" value="1"/>
</dbReference>
<dbReference type="AlphaFoldDB" id="A0A5K7YZD7"/>
<evidence type="ECO:0000259" key="5">
    <source>
        <dbReference type="PROSITE" id="PS50902"/>
    </source>
</evidence>
<dbReference type="InterPro" id="IPR017900">
    <property type="entry name" value="4Fe4S_Fe_S_CS"/>
</dbReference>
<feature type="domain" description="4Fe-4S ferredoxin-type" evidence="6">
    <location>
        <begin position="200"/>
        <end position="231"/>
    </location>
</feature>
<dbReference type="GO" id="GO:0010181">
    <property type="term" value="F:FMN binding"/>
    <property type="evidence" value="ECO:0007669"/>
    <property type="project" value="InterPro"/>
</dbReference>
<dbReference type="RefSeq" id="WP_155303060.1">
    <property type="nucleotide sequence ID" value="NZ_AP021875.1"/>
</dbReference>
<dbReference type="Gene3D" id="3.30.70.20">
    <property type="match status" value="1"/>
</dbReference>
<evidence type="ECO:0000256" key="1">
    <source>
        <dbReference type="ARBA" id="ARBA00022485"/>
    </source>
</evidence>